<comment type="caution">
    <text evidence="2">The sequence shown here is derived from an EMBL/GenBank/DDBJ whole genome shotgun (WGS) entry which is preliminary data.</text>
</comment>
<accession>A0A8K0NKJ0</accession>
<evidence type="ECO:0000313" key="3">
    <source>
        <dbReference type="Proteomes" id="UP000812966"/>
    </source>
</evidence>
<feature type="region of interest" description="Disordered" evidence="1">
    <location>
        <begin position="101"/>
        <end position="134"/>
    </location>
</feature>
<protein>
    <submittedName>
        <fullName evidence="2">Uncharacterized protein</fullName>
    </submittedName>
</protein>
<name>A0A8K0NKJ0_9TREE</name>
<dbReference type="EMBL" id="JABELV010000214">
    <property type="protein sequence ID" value="KAG7527993.1"/>
    <property type="molecule type" value="Genomic_DNA"/>
</dbReference>
<keyword evidence="3" id="KW-1185">Reference proteome</keyword>
<feature type="region of interest" description="Disordered" evidence="1">
    <location>
        <begin position="1"/>
        <end position="37"/>
    </location>
</feature>
<evidence type="ECO:0000313" key="2">
    <source>
        <dbReference type="EMBL" id="KAG7527993.1"/>
    </source>
</evidence>
<feature type="compositionally biased region" description="Polar residues" evidence="1">
    <location>
        <begin position="21"/>
        <end position="37"/>
    </location>
</feature>
<evidence type="ECO:0000256" key="1">
    <source>
        <dbReference type="SAM" id="MobiDB-lite"/>
    </source>
</evidence>
<proteinExistence type="predicted"/>
<feature type="compositionally biased region" description="Low complexity" evidence="1">
    <location>
        <begin position="121"/>
        <end position="134"/>
    </location>
</feature>
<organism evidence="2 3">
    <name type="scientific">Filobasidium floriforme</name>
    <dbReference type="NCBI Taxonomy" id="5210"/>
    <lineage>
        <taxon>Eukaryota</taxon>
        <taxon>Fungi</taxon>
        <taxon>Dikarya</taxon>
        <taxon>Basidiomycota</taxon>
        <taxon>Agaricomycotina</taxon>
        <taxon>Tremellomycetes</taxon>
        <taxon>Filobasidiales</taxon>
        <taxon>Filobasidiaceae</taxon>
        <taxon>Filobasidium</taxon>
    </lineage>
</organism>
<dbReference type="AlphaFoldDB" id="A0A8K0NKJ0"/>
<sequence length="251" mass="28494">MNMLDRKSQYEALRSPLSPVSGRQINTADDVSENPPSYAQAHSLEALNYKDSLATIPPVMYLFKQGWASGMQRDAEMNLIKAEAVLQGLYPLINNLNRLRDNENQKPGEQSGKQSIFSRLSQSSKMSRKVSSSCSRQRLKMMIAADKISIRNSFIAQARSQIKHQQGYIRRAAASEFTAHDAEIWLEGQLAMPNDMHNCQFVGCRQVRYLERPAKKGYALLCQTKAYKNAMREQEGRMLQIEKALRDLNCS</sequence>
<gene>
    <name evidence="2" type="ORF">FFLO_06467</name>
</gene>
<reference evidence="2" key="1">
    <citation type="submission" date="2020-04" db="EMBL/GenBank/DDBJ databases">
        <title>Analysis of mating type loci in Filobasidium floriforme.</title>
        <authorList>
            <person name="Nowrousian M."/>
        </authorList>
    </citation>
    <scope>NUCLEOTIDE SEQUENCE</scope>
    <source>
        <strain evidence="2">CBS 6242</strain>
    </source>
</reference>
<dbReference type="Proteomes" id="UP000812966">
    <property type="component" value="Unassembled WGS sequence"/>
</dbReference>
<feature type="compositionally biased region" description="Polar residues" evidence="1">
    <location>
        <begin position="107"/>
        <end position="120"/>
    </location>
</feature>